<reference evidence="1 2" key="1">
    <citation type="submission" date="2020-06" db="EMBL/GenBank/DDBJ databases">
        <title>Complete genome sequence of Klebsiella pneumoniae phage KpV2883.</title>
        <authorList>
            <person name="Denisenko E."/>
            <person name="Kislichkina A."/>
            <person name="Verevkin V."/>
            <person name="Krasilnikova V."/>
            <person name="Volozhantsev N."/>
        </authorList>
    </citation>
    <scope>NUCLEOTIDE SEQUENCE [LARGE SCALE GENOMIC DNA]</scope>
</reference>
<accession>A0A7D7EY61</accession>
<protein>
    <submittedName>
        <fullName evidence="1">Uncharacterized protein</fullName>
    </submittedName>
</protein>
<proteinExistence type="predicted"/>
<evidence type="ECO:0000313" key="2">
    <source>
        <dbReference type="Proteomes" id="UP000515225"/>
    </source>
</evidence>
<dbReference type="Proteomes" id="UP000515225">
    <property type="component" value="Segment"/>
</dbReference>
<evidence type="ECO:0000313" key="1">
    <source>
        <dbReference type="EMBL" id="QMP82058.1"/>
    </source>
</evidence>
<organism evidence="1 2">
    <name type="scientific">Klebsiella virus KpV2883</name>
    <dbReference type="NCBI Taxonomy" id="2759465"/>
    <lineage>
        <taxon>Viruses</taxon>
        <taxon>Duplodnaviria</taxon>
        <taxon>Heunggongvirae</taxon>
        <taxon>Uroviricota</taxon>
        <taxon>Caudoviricetes</taxon>
        <taxon>Autographivirales</taxon>
        <taxon>Autoscriptoviridae</taxon>
        <taxon>Slopekvirinae</taxon>
        <taxon>Drulisvirus</taxon>
        <taxon>Drulisvirus KpV2883</taxon>
    </lineage>
</organism>
<name>A0A7D7EY61_9CAUD</name>
<sequence>MTVQVISKVCDCGKGYRSAHDLKCGHCRSKQEKRKLVQYHLALEDAKRRLQLEYFRHYVHDVSAPYGDLRVELYNDYGYLGFNHGD</sequence>
<gene>
    <name evidence="1" type="ORF">kpv2883_014</name>
</gene>
<keyword evidence="2" id="KW-1185">Reference proteome</keyword>
<dbReference type="EMBL" id="MT682065">
    <property type="protein sequence ID" value="QMP82058.1"/>
    <property type="molecule type" value="Genomic_DNA"/>
</dbReference>